<dbReference type="EMBL" id="JACHFD010000007">
    <property type="protein sequence ID" value="MBB5351617.1"/>
    <property type="molecule type" value="Genomic_DNA"/>
</dbReference>
<keyword evidence="2" id="KW-1185">Reference proteome</keyword>
<organism evidence="1 2">
    <name type="scientific">Haloferula luteola</name>
    <dbReference type="NCBI Taxonomy" id="595692"/>
    <lineage>
        <taxon>Bacteria</taxon>
        <taxon>Pseudomonadati</taxon>
        <taxon>Verrucomicrobiota</taxon>
        <taxon>Verrucomicrobiia</taxon>
        <taxon>Verrucomicrobiales</taxon>
        <taxon>Verrucomicrobiaceae</taxon>
        <taxon>Haloferula</taxon>
    </lineage>
</organism>
<evidence type="ECO:0000313" key="1">
    <source>
        <dbReference type="EMBL" id="MBB5351617.1"/>
    </source>
</evidence>
<dbReference type="Proteomes" id="UP000557717">
    <property type="component" value="Unassembled WGS sequence"/>
</dbReference>
<protein>
    <recommendedName>
        <fullName evidence="3">UvrD-like helicase C-terminal domain-containing protein</fullName>
    </recommendedName>
</protein>
<evidence type="ECO:0000313" key="2">
    <source>
        <dbReference type="Proteomes" id="UP000557717"/>
    </source>
</evidence>
<gene>
    <name evidence="1" type="ORF">HNR46_001854</name>
</gene>
<name>A0A840UZS9_9BACT</name>
<evidence type="ECO:0008006" key="3">
    <source>
        <dbReference type="Google" id="ProtNLM"/>
    </source>
</evidence>
<comment type="caution">
    <text evidence="1">The sequence shown here is derived from an EMBL/GenBank/DDBJ whole genome shotgun (WGS) entry which is preliminary data.</text>
</comment>
<sequence>MDDGRILPPDFRQFVRGYAVTSYASHGKTVDYVLFSDSSIKAATHARQWYVTISRGRRGVKVFTTDKKQLRENVTRSGQNELALDLVRGNAESVIAARRKRQFLGQGTLQALAEEFARGIRAFTGFRARAMHRKQITPSIKP</sequence>
<reference evidence="1 2" key="1">
    <citation type="submission" date="2020-08" db="EMBL/GenBank/DDBJ databases">
        <title>Genomic Encyclopedia of Type Strains, Phase IV (KMG-IV): sequencing the most valuable type-strain genomes for metagenomic binning, comparative biology and taxonomic classification.</title>
        <authorList>
            <person name="Goeker M."/>
        </authorList>
    </citation>
    <scope>NUCLEOTIDE SEQUENCE [LARGE SCALE GENOMIC DNA]</scope>
    <source>
        <strain evidence="1 2">YC6886</strain>
    </source>
</reference>
<dbReference type="AlphaFoldDB" id="A0A840UZS9"/>
<accession>A0A840UZS9</accession>
<proteinExistence type="predicted"/>